<keyword evidence="5" id="KW-0472">Membrane</keyword>
<evidence type="ECO:0000256" key="4">
    <source>
        <dbReference type="ARBA" id="ARBA00023263"/>
    </source>
</evidence>
<dbReference type="InterPro" id="IPR036937">
    <property type="entry name" value="Adhesion_dom_fimbrial_sf"/>
</dbReference>
<keyword evidence="5" id="KW-1133">Transmembrane helix</keyword>
<evidence type="ECO:0000256" key="3">
    <source>
        <dbReference type="ARBA" id="ARBA00022729"/>
    </source>
</evidence>
<gene>
    <name evidence="7" type="ORF">O185_09725</name>
</gene>
<dbReference type="EMBL" id="AXDT01000082">
    <property type="protein sequence ID" value="ERT13303.1"/>
    <property type="molecule type" value="Genomic_DNA"/>
</dbReference>
<dbReference type="InterPro" id="IPR008966">
    <property type="entry name" value="Adhesion_dom_sf"/>
</dbReference>
<evidence type="ECO:0000256" key="5">
    <source>
        <dbReference type="SAM" id="Phobius"/>
    </source>
</evidence>
<dbReference type="Gene3D" id="2.60.40.1090">
    <property type="entry name" value="Fimbrial-type adhesion domain"/>
    <property type="match status" value="1"/>
</dbReference>
<evidence type="ECO:0000256" key="2">
    <source>
        <dbReference type="ARBA" id="ARBA00006671"/>
    </source>
</evidence>
<accession>U7QZ26</accession>
<keyword evidence="3" id="KW-0732">Signal</keyword>
<keyword evidence="5" id="KW-0812">Transmembrane</keyword>
<organism evidence="7 8">
    <name type="scientific">Photorhabdus temperata J3</name>
    <dbReference type="NCBI Taxonomy" id="1389415"/>
    <lineage>
        <taxon>Bacteria</taxon>
        <taxon>Pseudomonadati</taxon>
        <taxon>Pseudomonadota</taxon>
        <taxon>Gammaproteobacteria</taxon>
        <taxon>Enterobacterales</taxon>
        <taxon>Morganellaceae</taxon>
        <taxon>Photorhabdus</taxon>
    </lineage>
</organism>
<dbReference type="PANTHER" id="PTHR33420:SF3">
    <property type="entry name" value="FIMBRIAL SUBUNIT ELFA"/>
    <property type="match status" value="1"/>
</dbReference>
<evidence type="ECO:0000259" key="6">
    <source>
        <dbReference type="Pfam" id="PF00419"/>
    </source>
</evidence>
<dbReference type="InterPro" id="IPR050263">
    <property type="entry name" value="Bact_Fimbrial_Adh_Pro"/>
</dbReference>
<dbReference type="GO" id="GO:0043709">
    <property type="term" value="P:cell adhesion involved in single-species biofilm formation"/>
    <property type="evidence" value="ECO:0007669"/>
    <property type="project" value="TreeGrafter"/>
</dbReference>
<name>U7QZ26_PHOTE</name>
<sequence length="204" mass="22095">MAQSNKTGISMVLYVRRYLSYIGMAGVLWLFASPLWAKNSVNAKFKATITQGTCDISASDSNIELGTVQFKDVVSGKINKEAYLTLKNCTAVVNKDSITPTITVTGDHVDTDETLFRNRDKQSPAMGVTVQLKTLNGGEWSSDLKNGVPFHLANKGTIINDHAPSVSVPVKFSLMCAPVVGESAADCKKTGKISATMTFTFDYR</sequence>
<dbReference type="GO" id="GO:0009289">
    <property type="term" value="C:pilus"/>
    <property type="evidence" value="ECO:0007669"/>
    <property type="project" value="UniProtKB-SubCell"/>
</dbReference>
<dbReference type="InterPro" id="IPR000259">
    <property type="entry name" value="Adhesion_dom_fimbrial"/>
</dbReference>
<evidence type="ECO:0000313" key="7">
    <source>
        <dbReference type="EMBL" id="ERT13303.1"/>
    </source>
</evidence>
<evidence type="ECO:0000313" key="8">
    <source>
        <dbReference type="Proteomes" id="UP000017133"/>
    </source>
</evidence>
<reference evidence="7 8" key="1">
    <citation type="submission" date="2013-10" db="EMBL/GenBank/DDBJ databases">
        <title>Whole Genome Shotgun Sequence of Photorhabdus temperata J3.</title>
        <authorList>
            <person name="Park G.-S."/>
            <person name="Hong S.-J."/>
            <person name="Shin J.-H."/>
        </authorList>
    </citation>
    <scope>NUCLEOTIDE SEQUENCE [LARGE SCALE GENOMIC DNA]</scope>
    <source>
        <strain evidence="7 8">J3</strain>
    </source>
</reference>
<protein>
    <recommendedName>
        <fullName evidence="6">Fimbrial-type adhesion domain-containing protein</fullName>
    </recommendedName>
</protein>
<dbReference type="PATRIC" id="fig|1389415.4.peg.1948"/>
<dbReference type="Pfam" id="PF00419">
    <property type="entry name" value="Fimbrial"/>
    <property type="match status" value="1"/>
</dbReference>
<keyword evidence="8" id="KW-1185">Reference proteome</keyword>
<dbReference type="AlphaFoldDB" id="U7QZ26"/>
<proteinExistence type="inferred from homology"/>
<comment type="similarity">
    <text evidence="2">Belongs to the fimbrial protein family.</text>
</comment>
<evidence type="ECO:0000256" key="1">
    <source>
        <dbReference type="ARBA" id="ARBA00004561"/>
    </source>
</evidence>
<comment type="caution">
    <text evidence="7">The sequence shown here is derived from an EMBL/GenBank/DDBJ whole genome shotgun (WGS) entry which is preliminary data.</text>
</comment>
<feature type="transmembrane region" description="Helical" evidence="5">
    <location>
        <begin position="18"/>
        <end position="37"/>
    </location>
</feature>
<dbReference type="PANTHER" id="PTHR33420">
    <property type="entry name" value="FIMBRIAL SUBUNIT ELFA-RELATED"/>
    <property type="match status" value="1"/>
</dbReference>
<dbReference type="RefSeq" id="WP_023044538.1">
    <property type="nucleotide sequence ID" value="NZ_AXDT01000082.1"/>
</dbReference>
<dbReference type="Proteomes" id="UP000017133">
    <property type="component" value="Unassembled WGS sequence"/>
</dbReference>
<feature type="domain" description="Fimbrial-type adhesion" evidence="6">
    <location>
        <begin position="44"/>
        <end position="203"/>
    </location>
</feature>
<keyword evidence="4" id="KW-0281">Fimbrium</keyword>
<dbReference type="SUPFAM" id="SSF49401">
    <property type="entry name" value="Bacterial adhesins"/>
    <property type="match status" value="1"/>
</dbReference>
<comment type="subcellular location">
    <subcellularLocation>
        <location evidence="1">Fimbrium</location>
    </subcellularLocation>
</comment>